<dbReference type="Gene3D" id="1.10.10.10">
    <property type="entry name" value="Winged helix-like DNA-binding domain superfamily/Winged helix DNA-binding domain"/>
    <property type="match status" value="1"/>
</dbReference>
<evidence type="ECO:0000313" key="2">
    <source>
        <dbReference type="EMBL" id="SHF75754.1"/>
    </source>
</evidence>
<organism evidence="2 3">
    <name type="scientific">Mariniphaga anaerophila</name>
    <dbReference type="NCBI Taxonomy" id="1484053"/>
    <lineage>
        <taxon>Bacteria</taxon>
        <taxon>Pseudomonadati</taxon>
        <taxon>Bacteroidota</taxon>
        <taxon>Bacteroidia</taxon>
        <taxon>Marinilabiliales</taxon>
        <taxon>Prolixibacteraceae</taxon>
        <taxon>Mariniphaga</taxon>
    </lineage>
</organism>
<dbReference type="EMBL" id="FQUM01000008">
    <property type="protein sequence ID" value="SHF75754.1"/>
    <property type="molecule type" value="Genomic_DNA"/>
</dbReference>
<keyword evidence="3" id="KW-1185">Reference proteome</keyword>
<evidence type="ECO:0000256" key="1">
    <source>
        <dbReference type="SAM" id="Phobius"/>
    </source>
</evidence>
<keyword evidence="1" id="KW-0472">Membrane</keyword>
<keyword evidence="1" id="KW-0812">Transmembrane</keyword>
<reference evidence="2 3" key="1">
    <citation type="submission" date="2016-11" db="EMBL/GenBank/DDBJ databases">
        <authorList>
            <person name="Jaros S."/>
            <person name="Januszkiewicz K."/>
            <person name="Wedrychowicz H."/>
        </authorList>
    </citation>
    <scope>NUCLEOTIDE SEQUENCE [LARGE SCALE GENOMIC DNA]</scope>
    <source>
        <strain evidence="2 3">DSM 26910</strain>
    </source>
</reference>
<gene>
    <name evidence="2" type="ORF">SAMN05444274_108134</name>
</gene>
<dbReference type="Proteomes" id="UP000184164">
    <property type="component" value="Unassembled WGS sequence"/>
</dbReference>
<dbReference type="RefSeq" id="WP_139249758.1">
    <property type="nucleotide sequence ID" value="NZ_FQUM01000008.1"/>
</dbReference>
<protein>
    <submittedName>
        <fullName evidence="2">Uncharacterized protein</fullName>
    </submittedName>
</protein>
<dbReference type="AlphaFoldDB" id="A0A1M5E9D7"/>
<evidence type="ECO:0000313" key="3">
    <source>
        <dbReference type="Proteomes" id="UP000184164"/>
    </source>
</evidence>
<feature type="transmembrane region" description="Helical" evidence="1">
    <location>
        <begin position="95"/>
        <end position="121"/>
    </location>
</feature>
<proteinExistence type="predicted"/>
<sequence length="123" mass="14416">MDKQQMEQIITFLKARRTANRKDIGKQIGEGQYSDKLKSHLNYLEKGNYISKRSEDVYEITPRGDRFVSFDEENEIKNLQIENIRLQNKLLKNKLIYAIIGGIIGFVLANWKDILIMLQVINK</sequence>
<name>A0A1M5E9D7_9BACT</name>
<accession>A0A1M5E9D7</accession>
<dbReference type="STRING" id="1484053.SAMN05444274_108134"/>
<dbReference type="InterPro" id="IPR036388">
    <property type="entry name" value="WH-like_DNA-bd_sf"/>
</dbReference>
<keyword evidence="1" id="KW-1133">Transmembrane helix</keyword>